<dbReference type="Pfam" id="PF09375">
    <property type="entry name" value="Peptidase_M75"/>
    <property type="match status" value="1"/>
</dbReference>
<comment type="caution">
    <text evidence="7">The sequence shown here is derived from an EMBL/GenBank/DDBJ whole genome shotgun (WGS) entry which is preliminary data.</text>
</comment>
<comment type="subcellular location">
    <subcellularLocation>
        <location evidence="1">Periplasm</location>
    </subcellularLocation>
</comment>
<sequence>MSNPTPQPASPPRALRWAVAGSVVVMIAAGGLFYYASQMAAAKRQTHHDEIVVTIHGHACEPNTLSVPAGRASFRIINRSDRAVEWEILDGVLVLEERENIAPGLSQVINAKLLPGDYAITCGLLSNPRGTLHVTPTAESDAQAKAKPSMVAFIGPLSEFRVYLSTQASALIKAVTALQQAIDAGDLAQAQALYVPAREAYQRLAAASQRLAELDNAINARADYFEKREQDPAFSGFHRLEYSLFQQRSLDGLAPLAQRLVNDVSSLKQQLLAQSLPPEQLVSIVVRNLNSLADVRAASGEEERYSHIDLNGFAANLDAARKVVDLMRPLLSKSAADLLPNIDTALAAFETQLNGLKVDGQFSRYDSVTADQRKQIADKAKALAAALDGIDPALGLSGLQ</sequence>
<dbReference type="Pfam" id="PF13473">
    <property type="entry name" value="Cupredoxin_1"/>
    <property type="match status" value="1"/>
</dbReference>
<accession>A0ABT0EPT3</accession>
<evidence type="ECO:0000313" key="7">
    <source>
        <dbReference type="EMBL" id="MCK1787759.1"/>
    </source>
</evidence>
<dbReference type="InterPro" id="IPR053377">
    <property type="entry name" value="Iron_uptake_EfeM/EfeO"/>
</dbReference>
<keyword evidence="8" id="KW-1185">Reference proteome</keyword>
<evidence type="ECO:0000256" key="3">
    <source>
        <dbReference type="ARBA" id="ARBA00022729"/>
    </source>
</evidence>
<dbReference type="PANTHER" id="PTHR39192">
    <property type="entry name" value="IRON UPTAKE SYSTEM COMPONENT EFEO"/>
    <property type="match status" value="1"/>
</dbReference>
<comment type="similarity">
    <text evidence="2">Belongs to the EfeM/EfeO family.</text>
</comment>
<dbReference type="PANTHER" id="PTHR39192:SF1">
    <property type="entry name" value="IRON UPTAKE SYSTEM COMPONENT EFEO"/>
    <property type="match status" value="1"/>
</dbReference>
<dbReference type="NCBIfam" id="NF007697">
    <property type="entry name" value="PRK10378.1"/>
    <property type="match status" value="1"/>
</dbReference>
<dbReference type="EMBL" id="JAKNRV010000416">
    <property type="protein sequence ID" value="MCK1787759.1"/>
    <property type="molecule type" value="Genomic_DNA"/>
</dbReference>
<organism evidence="7 8">
    <name type="scientific">Pseudomonas emilianonis</name>
    <dbReference type="NCBI Taxonomy" id="2915812"/>
    <lineage>
        <taxon>Bacteria</taxon>
        <taxon>Pseudomonadati</taxon>
        <taxon>Pseudomonadota</taxon>
        <taxon>Gammaproteobacteria</taxon>
        <taxon>Pseudomonadales</taxon>
        <taxon>Pseudomonadaceae</taxon>
        <taxon>Pseudomonas</taxon>
    </lineage>
</organism>
<evidence type="ECO:0000259" key="6">
    <source>
        <dbReference type="Pfam" id="PF13473"/>
    </source>
</evidence>
<evidence type="ECO:0000256" key="4">
    <source>
        <dbReference type="SAM" id="Phobius"/>
    </source>
</evidence>
<dbReference type="CDD" id="cd14656">
    <property type="entry name" value="Imelysin-like_EfeO"/>
    <property type="match status" value="1"/>
</dbReference>
<keyword evidence="4" id="KW-1133">Transmembrane helix</keyword>
<evidence type="ECO:0000259" key="5">
    <source>
        <dbReference type="Pfam" id="PF09375"/>
    </source>
</evidence>
<dbReference type="Gene3D" id="1.20.1420.20">
    <property type="entry name" value="M75 peptidase, HXXE motif"/>
    <property type="match status" value="1"/>
</dbReference>
<dbReference type="InterPro" id="IPR028096">
    <property type="entry name" value="EfeO_Cupredoxin"/>
</dbReference>
<keyword evidence="4" id="KW-0812">Transmembrane</keyword>
<feature type="domain" description="Imelysin-like" evidence="5">
    <location>
        <begin position="159"/>
        <end position="387"/>
    </location>
</feature>
<dbReference type="InterPro" id="IPR018976">
    <property type="entry name" value="Imelysin-like"/>
</dbReference>
<dbReference type="NCBIfam" id="NF041757">
    <property type="entry name" value="EfeO"/>
    <property type="match status" value="1"/>
</dbReference>
<gene>
    <name evidence="7" type="primary">efeO</name>
    <name evidence="7" type="ORF">L9Z73_26530</name>
</gene>
<protein>
    <submittedName>
        <fullName evidence="7">Iron uptake system protein EfeO</fullName>
    </submittedName>
</protein>
<feature type="transmembrane region" description="Helical" evidence="4">
    <location>
        <begin position="14"/>
        <end position="36"/>
    </location>
</feature>
<dbReference type="InterPro" id="IPR050894">
    <property type="entry name" value="EfeM/EfeO_iron_uptake"/>
</dbReference>
<dbReference type="InterPro" id="IPR038352">
    <property type="entry name" value="Imelysin_sf"/>
</dbReference>
<reference evidence="7 8" key="1">
    <citation type="submission" date="2022-02" db="EMBL/GenBank/DDBJ databases">
        <title>Comparative genomics of the first Antarctic Pseudomonas spp. capable of biotransforming 2,4,6-Trinitrotoluene.</title>
        <authorList>
            <person name="Cabrera M.A."/>
            <person name="Marquez S.L."/>
            <person name="Perez-Donoso J.M."/>
        </authorList>
    </citation>
    <scope>NUCLEOTIDE SEQUENCE [LARGE SCALE GENOMIC DNA]</scope>
    <source>
        <strain evidence="7 8">TNT11</strain>
    </source>
</reference>
<keyword evidence="3" id="KW-0732">Signal</keyword>
<dbReference type="RefSeq" id="WP_247407511.1">
    <property type="nucleotide sequence ID" value="NZ_JAKNRV010000416.1"/>
</dbReference>
<evidence type="ECO:0000313" key="8">
    <source>
        <dbReference type="Proteomes" id="UP001317085"/>
    </source>
</evidence>
<name>A0ABT0EPT3_9PSED</name>
<keyword evidence="4" id="KW-0472">Membrane</keyword>
<feature type="domain" description="EfeO-type cupredoxin-like" evidence="6">
    <location>
        <begin position="30"/>
        <end position="133"/>
    </location>
</feature>
<dbReference type="Proteomes" id="UP001317085">
    <property type="component" value="Unassembled WGS sequence"/>
</dbReference>
<evidence type="ECO:0000256" key="1">
    <source>
        <dbReference type="ARBA" id="ARBA00004418"/>
    </source>
</evidence>
<proteinExistence type="inferred from homology"/>
<dbReference type="InterPro" id="IPR034981">
    <property type="entry name" value="Imelysin-like_EfeO/Algp7"/>
</dbReference>
<evidence type="ECO:0000256" key="2">
    <source>
        <dbReference type="ARBA" id="ARBA00005989"/>
    </source>
</evidence>